<organism evidence="2">
    <name type="scientific">Mesocestoides corti</name>
    <name type="common">Flatworm</name>
    <dbReference type="NCBI Taxonomy" id="53468"/>
    <lineage>
        <taxon>Eukaryota</taxon>
        <taxon>Metazoa</taxon>
        <taxon>Spiralia</taxon>
        <taxon>Lophotrochozoa</taxon>
        <taxon>Platyhelminthes</taxon>
        <taxon>Cestoda</taxon>
        <taxon>Eucestoda</taxon>
        <taxon>Cyclophyllidea</taxon>
        <taxon>Mesocestoididae</taxon>
        <taxon>Mesocestoides</taxon>
    </lineage>
</organism>
<evidence type="ECO:0000313" key="2">
    <source>
        <dbReference type="WBParaSite" id="MCU_011257-RA"/>
    </source>
</evidence>
<evidence type="ECO:0000256" key="1">
    <source>
        <dbReference type="SAM" id="MobiDB-lite"/>
    </source>
</evidence>
<accession>A0A5K3FTW9</accession>
<reference evidence="2" key="1">
    <citation type="submission" date="2019-11" db="UniProtKB">
        <authorList>
            <consortium name="WormBaseParasite"/>
        </authorList>
    </citation>
    <scope>IDENTIFICATION</scope>
</reference>
<sequence>MKKTSTTERALLANHKPNHKSGTAHPNPQRWLYRSLYTSSHSCTCLISCLSFSNAIGTQKDTGLAGARWSNKSASLDVTTLPPP</sequence>
<dbReference type="AlphaFoldDB" id="A0A5K3FTW9"/>
<feature type="region of interest" description="Disordered" evidence="1">
    <location>
        <begin position="1"/>
        <end position="27"/>
    </location>
</feature>
<proteinExistence type="predicted"/>
<protein>
    <submittedName>
        <fullName evidence="2">Uncharacterized protein</fullName>
    </submittedName>
</protein>
<name>A0A5K3FTW9_MESCO</name>
<dbReference type="WBParaSite" id="MCU_011257-RA">
    <property type="protein sequence ID" value="MCU_011257-RA"/>
    <property type="gene ID" value="MCU_011257"/>
</dbReference>